<feature type="domain" description="TonB-dependent transporter Oar-like beta-barrel" evidence="7">
    <location>
        <begin position="249"/>
        <end position="1211"/>
    </location>
</feature>
<evidence type="ECO:0000313" key="8">
    <source>
        <dbReference type="EMBL" id="MFC5862496.1"/>
    </source>
</evidence>
<keyword evidence="3" id="KW-1134">Transmembrane beta strand</keyword>
<evidence type="ECO:0000256" key="6">
    <source>
        <dbReference type="ARBA" id="ARBA00023237"/>
    </source>
</evidence>
<comment type="caution">
    <text evidence="8">The sequence shown here is derived from an EMBL/GenBank/DDBJ whole genome shotgun (WGS) entry which is preliminary data.</text>
</comment>
<reference evidence="9" key="1">
    <citation type="journal article" date="2019" name="Int. J. Syst. Evol. Microbiol.">
        <title>The Global Catalogue of Microorganisms (GCM) 10K type strain sequencing project: providing services to taxonomists for standard genome sequencing and annotation.</title>
        <authorList>
            <consortium name="The Broad Institute Genomics Platform"/>
            <consortium name="The Broad Institute Genome Sequencing Center for Infectious Disease"/>
            <person name="Wu L."/>
            <person name="Ma J."/>
        </authorList>
    </citation>
    <scope>NUCLEOTIDE SEQUENCE [LARGE SCALE GENOMIC DNA]</scope>
    <source>
        <strain evidence="9">JCM 4087</strain>
    </source>
</reference>
<dbReference type="RefSeq" id="WP_263335856.1">
    <property type="nucleotide sequence ID" value="NZ_JAGSYH010000003.1"/>
</dbReference>
<keyword evidence="6" id="KW-0998">Cell outer membrane</keyword>
<gene>
    <name evidence="8" type="ORF">ACFPT7_09365</name>
</gene>
<organism evidence="8 9">
    <name type="scientific">Acidicapsa dinghuensis</name>
    <dbReference type="NCBI Taxonomy" id="2218256"/>
    <lineage>
        <taxon>Bacteria</taxon>
        <taxon>Pseudomonadati</taxon>
        <taxon>Acidobacteriota</taxon>
        <taxon>Terriglobia</taxon>
        <taxon>Terriglobales</taxon>
        <taxon>Acidobacteriaceae</taxon>
        <taxon>Acidicapsa</taxon>
    </lineage>
</organism>
<dbReference type="InterPro" id="IPR057601">
    <property type="entry name" value="Oar-like_b-barrel"/>
</dbReference>
<dbReference type="Gene3D" id="2.40.170.20">
    <property type="entry name" value="TonB-dependent receptor, beta-barrel domain"/>
    <property type="match status" value="1"/>
</dbReference>
<dbReference type="Proteomes" id="UP001596091">
    <property type="component" value="Unassembled WGS sequence"/>
</dbReference>
<keyword evidence="9" id="KW-1185">Reference proteome</keyword>
<dbReference type="PANTHER" id="PTHR30069">
    <property type="entry name" value="TONB-DEPENDENT OUTER MEMBRANE RECEPTOR"/>
    <property type="match status" value="1"/>
</dbReference>
<dbReference type="PANTHER" id="PTHR30069:SF46">
    <property type="entry name" value="OAR PROTEIN"/>
    <property type="match status" value="1"/>
</dbReference>
<name>A0ABW1EDW5_9BACT</name>
<keyword evidence="5" id="KW-0472">Membrane</keyword>
<keyword evidence="2" id="KW-0813">Transport</keyword>
<dbReference type="EMBL" id="JBHSPH010000002">
    <property type="protein sequence ID" value="MFC5862496.1"/>
    <property type="molecule type" value="Genomic_DNA"/>
</dbReference>
<dbReference type="SUPFAM" id="SSF49452">
    <property type="entry name" value="Starch-binding domain-like"/>
    <property type="match status" value="1"/>
</dbReference>
<evidence type="ECO:0000256" key="1">
    <source>
        <dbReference type="ARBA" id="ARBA00004571"/>
    </source>
</evidence>
<dbReference type="InterPro" id="IPR039426">
    <property type="entry name" value="TonB-dep_rcpt-like"/>
</dbReference>
<accession>A0ABW1EDW5</accession>
<sequence length="1218" mass="132668">MRSSLFVRLQAVSSLLLFLILAGVVATGQGYFGTVSGVLSDPSGAVIPGAKVTLTDQEKGFKFETKSDESGRYLFRAVQPGLYTVTAEMTGFEKTERTGVRVDVSENPTANLHLKIAGASHSVEVTAQEQHLDVEDATTGLVVNRKFINDLPLIDRYVLDLTALTPGVTEADDQCPTGCTGTNFVSNGSRNSTADVLMDGATITNFEPNGGVTQVTYTPSPEAVDELRVEQSNFSAEYGFSGASVVNMVTRSGTNDIHGSLYEFARNTITDANNWFNDAAGIPLPPVHRHNFGGTVGGPIWRNHAFFFFDYDGTRQSSAATYQAGVPSDAERTNGDFGEVCAANGGTFDDTGLCSVAAGQIWDPYSGVYVNNDNGAGAVRSAFIPYNNIGAYSSPGNPNLQGTPYQLAAGPGNLIDPVAKTLMNLFPEPQTNVPGESIYRNWIGSGATSTPNDQFDVKIDYQVNKKNLLSGKYSQQWTSTVAYNCFGNFADPCAGGPNKSGSHLFTLNDVHTFSPTLQLTSIFGFTRGMERISAYNGDGGVTDPLKTLGFPEYLNSNGFPGVPAIFIDQGSYFSAGYTSIGGDPYGNYKQGQDTGQITVAIDKVIGPHDLKIGFEGRQHQMNYIQTNAPNGIFNFDRTGSEGCPYDFGDCGGDGMASFMMGQTSVSNVSYYEIQDQPATEDRQYAWYAQENWKATRRLTVNIGLRYDISDPRTDRHNRQNWFDPNATLPLQVPGLTLKGGEVFASSGNRHIVNTDWRDIQPRFGFAYLLTPKMVVRGGYGIYYSQSRAGATGVAPYGAQGFNQYTNMIPTYNNDGATPYLHLSNPYPNGLIQPPGNTLGVMNDVGQGATGPLRSMTDTPYEQSWSFGFEQQWPSNILFSLTYIGKKGTHLYFSGANYINHLGPQIESYNSDQINNLTNYVNNPFYGIITDPTSTLSSPQVQEYTLEIPYPQFPGGVSTEAWPIANSIYHGMQAVVEKRYSNGLQFLATYTWSKSIDDASAPDDNTTWLGSFTSLQDPNKPWLEHSLSTFDIPQVFQLSYTYDLPIGRGKMLGHDMPKWADVVIGGWKTNGVWRVSEGRPLAFSMYDGVSLPTYGGQRPNWVETPQRAGGKDSDWINGYIANPGSVVRPVPYTLGNVERAVGAIRTPTAFNTSASVEKEFALSAIHEGMRLELRLEAQNALNHPVFGTPDTAVDDPNFGVIGYTSNSPRQMQLGAKIYF</sequence>
<dbReference type="InterPro" id="IPR013784">
    <property type="entry name" value="Carb-bd-like_fold"/>
</dbReference>
<proteinExistence type="predicted"/>
<evidence type="ECO:0000256" key="3">
    <source>
        <dbReference type="ARBA" id="ARBA00022452"/>
    </source>
</evidence>
<evidence type="ECO:0000259" key="7">
    <source>
        <dbReference type="Pfam" id="PF25183"/>
    </source>
</evidence>
<evidence type="ECO:0000256" key="4">
    <source>
        <dbReference type="ARBA" id="ARBA00022692"/>
    </source>
</evidence>
<comment type="subcellular location">
    <subcellularLocation>
        <location evidence="1">Cell outer membrane</location>
        <topology evidence="1">Multi-pass membrane protein</topology>
    </subcellularLocation>
</comment>
<keyword evidence="4" id="KW-0812">Transmembrane</keyword>
<evidence type="ECO:0000256" key="5">
    <source>
        <dbReference type="ARBA" id="ARBA00023136"/>
    </source>
</evidence>
<dbReference type="Pfam" id="PF13620">
    <property type="entry name" value="CarboxypepD_reg"/>
    <property type="match status" value="1"/>
</dbReference>
<evidence type="ECO:0000256" key="2">
    <source>
        <dbReference type="ARBA" id="ARBA00022448"/>
    </source>
</evidence>
<dbReference type="SUPFAM" id="SSF56935">
    <property type="entry name" value="Porins"/>
    <property type="match status" value="1"/>
</dbReference>
<protein>
    <submittedName>
        <fullName evidence="8">Carboxypeptidase regulatory-like domain-containing protein</fullName>
    </submittedName>
</protein>
<dbReference type="Pfam" id="PF25183">
    <property type="entry name" value="OMP_b-brl_4"/>
    <property type="match status" value="1"/>
</dbReference>
<dbReference type="Gene3D" id="2.60.40.1120">
    <property type="entry name" value="Carboxypeptidase-like, regulatory domain"/>
    <property type="match status" value="1"/>
</dbReference>
<evidence type="ECO:0000313" key="9">
    <source>
        <dbReference type="Proteomes" id="UP001596091"/>
    </source>
</evidence>
<dbReference type="InterPro" id="IPR036942">
    <property type="entry name" value="Beta-barrel_TonB_sf"/>
</dbReference>